<accession>A0A2G8R9J3</accession>
<dbReference type="OrthoDB" id="9879095at2"/>
<feature type="transmembrane region" description="Helical" evidence="1">
    <location>
        <begin position="236"/>
        <end position="255"/>
    </location>
</feature>
<dbReference type="EMBL" id="AWWI01000134">
    <property type="protein sequence ID" value="PIL18163.1"/>
    <property type="molecule type" value="Genomic_DNA"/>
</dbReference>
<organism evidence="2 3">
    <name type="scientific">Puniceibacterium antarcticum</name>
    <dbReference type="NCBI Taxonomy" id="1206336"/>
    <lineage>
        <taxon>Bacteria</taxon>
        <taxon>Pseudomonadati</taxon>
        <taxon>Pseudomonadota</taxon>
        <taxon>Alphaproteobacteria</taxon>
        <taxon>Rhodobacterales</taxon>
        <taxon>Paracoccaceae</taxon>
        <taxon>Puniceibacterium</taxon>
    </lineage>
</organism>
<comment type="caution">
    <text evidence="2">The sequence shown here is derived from an EMBL/GenBank/DDBJ whole genome shotgun (WGS) entry which is preliminary data.</text>
</comment>
<dbReference type="Proteomes" id="UP000231259">
    <property type="component" value="Unassembled WGS sequence"/>
</dbReference>
<evidence type="ECO:0000313" key="3">
    <source>
        <dbReference type="Proteomes" id="UP000231259"/>
    </source>
</evidence>
<feature type="transmembrane region" description="Helical" evidence="1">
    <location>
        <begin position="36"/>
        <end position="58"/>
    </location>
</feature>
<keyword evidence="1" id="KW-0812">Transmembrane</keyword>
<gene>
    <name evidence="2" type="ORF">P775_21190</name>
</gene>
<dbReference type="RefSeq" id="WP_099912696.1">
    <property type="nucleotide sequence ID" value="NZ_AWWI01000134.1"/>
</dbReference>
<sequence length="267" mass="28242">MSSLDWHHGIAIFARAFGCGLFVWIVLRAVADAPPAWAAVIISQPLAIATSFFAIAAAESDAFVREAALRGAQTIPALLIFLTLVAANFARLTKGSLLALGLAGWLVAALILTGSLWPFWATFGATVIMIAASHRVFPINARLILRISSGKRSVLWPAALQGGAIVVILSLFSSYLGPRFSAILSAVPVAMIFVTISMKASATPKWAETYQSARLGLPSLSIYLGAIWALIPFTGAVAACFAALLPSFALSLVTVRLRAQFSARMAQ</sequence>
<keyword evidence="3" id="KW-1185">Reference proteome</keyword>
<proteinExistence type="predicted"/>
<evidence type="ECO:0000256" key="1">
    <source>
        <dbReference type="SAM" id="Phobius"/>
    </source>
</evidence>
<keyword evidence="1" id="KW-1133">Transmembrane helix</keyword>
<feature type="transmembrane region" description="Helical" evidence="1">
    <location>
        <begin position="6"/>
        <end position="27"/>
    </location>
</feature>
<reference evidence="2 3" key="1">
    <citation type="submission" date="2013-09" db="EMBL/GenBank/DDBJ databases">
        <title>Genome sequencing of Phaeobacter antarcticus sp. nov. SM1211.</title>
        <authorList>
            <person name="Zhang X.-Y."/>
            <person name="Liu C."/>
            <person name="Chen X.-L."/>
            <person name="Xie B.-B."/>
            <person name="Qin Q.-L."/>
            <person name="Rong J.-C."/>
            <person name="Zhang Y.-Z."/>
        </authorList>
    </citation>
    <scope>NUCLEOTIDE SEQUENCE [LARGE SCALE GENOMIC DNA]</scope>
    <source>
        <strain evidence="2 3">SM1211</strain>
    </source>
</reference>
<protein>
    <submittedName>
        <fullName evidence="2">Uncharacterized protein</fullName>
    </submittedName>
</protein>
<feature type="transmembrane region" description="Helical" evidence="1">
    <location>
        <begin position="154"/>
        <end position="176"/>
    </location>
</feature>
<name>A0A2G8R9J3_9RHOB</name>
<feature type="transmembrane region" description="Helical" evidence="1">
    <location>
        <begin position="97"/>
        <end position="117"/>
    </location>
</feature>
<dbReference type="AlphaFoldDB" id="A0A2G8R9J3"/>
<feature type="transmembrane region" description="Helical" evidence="1">
    <location>
        <begin position="182"/>
        <end position="200"/>
    </location>
</feature>
<feature type="transmembrane region" description="Helical" evidence="1">
    <location>
        <begin position="70"/>
        <end position="90"/>
    </location>
</feature>
<keyword evidence="1" id="KW-0472">Membrane</keyword>
<evidence type="ECO:0000313" key="2">
    <source>
        <dbReference type="EMBL" id="PIL18163.1"/>
    </source>
</evidence>